<dbReference type="PANTHER" id="PTHR30446:SF0">
    <property type="entry name" value="RECOMBINATION PROTEIN RECR"/>
    <property type="match status" value="1"/>
</dbReference>
<dbReference type="AlphaFoldDB" id="A0A6N9NIW5"/>
<comment type="similarity">
    <text evidence="7">Belongs to the RecR family.</text>
</comment>
<dbReference type="InterPro" id="IPR023627">
    <property type="entry name" value="Rcmb_RecR"/>
</dbReference>
<feature type="domain" description="Toprim" evidence="8">
    <location>
        <begin position="82"/>
        <end position="177"/>
    </location>
</feature>
<dbReference type="PANTHER" id="PTHR30446">
    <property type="entry name" value="RECOMBINATION PROTEIN RECR"/>
    <property type="match status" value="1"/>
</dbReference>
<dbReference type="GO" id="GO:0006310">
    <property type="term" value="P:DNA recombination"/>
    <property type="evidence" value="ECO:0007669"/>
    <property type="project" value="UniProtKB-UniRule"/>
</dbReference>
<accession>A0A6N9NIW5</accession>
<name>A0A6N9NIW5_9FLAO</name>
<dbReference type="SMART" id="SM00493">
    <property type="entry name" value="TOPRIM"/>
    <property type="match status" value="1"/>
</dbReference>
<dbReference type="PROSITE" id="PS50880">
    <property type="entry name" value="TOPRIM"/>
    <property type="match status" value="1"/>
</dbReference>
<comment type="function">
    <text evidence="7">May play a role in DNA repair. It seems to be involved in an RecBC-independent recombinational process of DNA repair. It may act with RecF and RecO.</text>
</comment>
<evidence type="ECO:0000256" key="1">
    <source>
        <dbReference type="ARBA" id="ARBA00022723"/>
    </source>
</evidence>
<evidence type="ECO:0000256" key="5">
    <source>
        <dbReference type="ARBA" id="ARBA00023172"/>
    </source>
</evidence>
<dbReference type="Gene3D" id="6.10.250.240">
    <property type="match status" value="1"/>
</dbReference>
<dbReference type="InterPro" id="IPR000093">
    <property type="entry name" value="DNA_Rcmb_RecR"/>
</dbReference>
<evidence type="ECO:0000256" key="4">
    <source>
        <dbReference type="ARBA" id="ARBA00022833"/>
    </source>
</evidence>
<dbReference type="Pfam" id="PF21176">
    <property type="entry name" value="RecR_HhH"/>
    <property type="match status" value="1"/>
</dbReference>
<dbReference type="GO" id="GO:0003677">
    <property type="term" value="F:DNA binding"/>
    <property type="evidence" value="ECO:0007669"/>
    <property type="project" value="UniProtKB-UniRule"/>
</dbReference>
<dbReference type="Gene3D" id="3.40.1360.10">
    <property type="match status" value="1"/>
</dbReference>
<dbReference type="PROSITE" id="PS01300">
    <property type="entry name" value="RECR"/>
    <property type="match status" value="1"/>
</dbReference>
<dbReference type="RefSeq" id="WP_160632753.1">
    <property type="nucleotide sequence ID" value="NZ_WWNE01000006.1"/>
</dbReference>
<reference evidence="9 10" key="1">
    <citation type="submission" date="2019-12" db="EMBL/GenBank/DDBJ databases">
        <authorList>
            <person name="Zhao J."/>
        </authorList>
    </citation>
    <scope>NUCLEOTIDE SEQUENCE [LARGE SCALE GENOMIC DNA]</scope>
    <source>
        <strain evidence="9 10">S-15</strain>
    </source>
</reference>
<keyword evidence="4 7" id="KW-0862">Zinc</keyword>
<evidence type="ECO:0000256" key="6">
    <source>
        <dbReference type="ARBA" id="ARBA00023204"/>
    </source>
</evidence>
<sequence>MGNYPSKLLSNAVEQFSTLPGIGRRTALRLVLHLLKKEKEDVNLFGQSFIDLRNNITYCQSCHNISDTPTCDICSNSNRDSSIICVVEDVRDVMAIENTQLFKGKYHVLGGIISPMDGIGPNDLNIDSLIANVNKGEIKEVIMALSATMEGDTTNFYIYKKLKSFDVNLSTIARGVAIGDELEYADEITLGRSIQNRIPFEQTFSS</sequence>
<dbReference type="CDD" id="cd01025">
    <property type="entry name" value="TOPRIM_recR"/>
    <property type="match status" value="1"/>
</dbReference>
<dbReference type="Pfam" id="PF21175">
    <property type="entry name" value="RecR_C"/>
    <property type="match status" value="1"/>
</dbReference>
<dbReference type="InterPro" id="IPR015967">
    <property type="entry name" value="Rcmb_RecR_Znf"/>
</dbReference>
<evidence type="ECO:0000256" key="3">
    <source>
        <dbReference type="ARBA" id="ARBA00022771"/>
    </source>
</evidence>
<keyword evidence="1 7" id="KW-0479">Metal-binding</keyword>
<dbReference type="Gene3D" id="1.10.8.420">
    <property type="entry name" value="RecR Domain 1"/>
    <property type="match status" value="1"/>
</dbReference>
<organism evidence="9 10">
    <name type="scientific">Acidiluteibacter ferrifornacis</name>
    <dbReference type="NCBI Taxonomy" id="2692424"/>
    <lineage>
        <taxon>Bacteria</taxon>
        <taxon>Pseudomonadati</taxon>
        <taxon>Bacteroidota</taxon>
        <taxon>Flavobacteriia</taxon>
        <taxon>Flavobacteriales</taxon>
        <taxon>Cryomorphaceae</taxon>
        <taxon>Acidiluteibacter</taxon>
    </lineage>
</organism>
<protein>
    <recommendedName>
        <fullName evidence="7">Recombination protein RecR</fullName>
    </recommendedName>
</protein>
<evidence type="ECO:0000256" key="7">
    <source>
        <dbReference type="HAMAP-Rule" id="MF_00017"/>
    </source>
</evidence>
<dbReference type="Proteomes" id="UP000470771">
    <property type="component" value="Unassembled WGS sequence"/>
</dbReference>
<dbReference type="Pfam" id="PF13662">
    <property type="entry name" value="Toprim_4"/>
    <property type="match status" value="1"/>
</dbReference>
<evidence type="ECO:0000313" key="9">
    <source>
        <dbReference type="EMBL" id="NBG65792.1"/>
    </source>
</evidence>
<dbReference type="SUPFAM" id="SSF111304">
    <property type="entry name" value="Recombination protein RecR"/>
    <property type="match status" value="1"/>
</dbReference>
<evidence type="ECO:0000259" key="8">
    <source>
        <dbReference type="PROSITE" id="PS50880"/>
    </source>
</evidence>
<comment type="caution">
    <text evidence="9">The sequence shown here is derived from an EMBL/GenBank/DDBJ whole genome shotgun (WGS) entry which is preliminary data.</text>
</comment>
<dbReference type="GO" id="GO:0008270">
    <property type="term" value="F:zinc ion binding"/>
    <property type="evidence" value="ECO:0007669"/>
    <property type="project" value="UniProtKB-KW"/>
</dbReference>
<keyword evidence="10" id="KW-1185">Reference proteome</keyword>
<dbReference type="NCBIfam" id="TIGR00615">
    <property type="entry name" value="recR"/>
    <property type="match status" value="1"/>
</dbReference>
<dbReference type="GO" id="GO:0006281">
    <property type="term" value="P:DNA repair"/>
    <property type="evidence" value="ECO:0007669"/>
    <property type="project" value="UniProtKB-UniRule"/>
</dbReference>
<keyword evidence="5 7" id="KW-0233">DNA recombination</keyword>
<dbReference type="EMBL" id="WWNE01000006">
    <property type="protein sequence ID" value="NBG65792.1"/>
    <property type="molecule type" value="Genomic_DNA"/>
</dbReference>
<dbReference type="HAMAP" id="MF_00017">
    <property type="entry name" value="RecR"/>
    <property type="match status" value="1"/>
</dbReference>
<evidence type="ECO:0000256" key="2">
    <source>
        <dbReference type="ARBA" id="ARBA00022763"/>
    </source>
</evidence>
<gene>
    <name evidence="7 9" type="primary">recR</name>
    <name evidence="9" type="ORF">GQN54_06655</name>
</gene>
<proteinExistence type="inferred from homology"/>
<keyword evidence="6 7" id="KW-0234">DNA repair</keyword>
<dbReference type="InterPro" id="IPR034137">
    <property type="entry name" value="TOPRIM_RecR"/>
</dbReference>
<dbReference type="InterPro" id="IPR006171">
    <property type="entry name" value="TOPRIM_dom"/>
</dbReference>
<feature type="zinc finger region" description="C4-type" evidence="7">
    <location>
        <begin position="59"/>
        <end position="74"/>
    </location>
</feature>
<keyword evidence="3 7" id="KW-0863">Zinc-finger</keyword>
<dbReference type="Pfam" id="PF02132">
    <property type="entry name" value="RecR_ZnF"/>
    <property type="match status" value="1"/>
</dbReference>
<evidence type="ECO:0000313" key="10">
    <source>
        <dbReference type="Proteomes" id="UP000470771"/>
    </source>
</evidence>
<keyword evidence="2 7" id="KW-0227">DNA damage</keyword>